<evidence type="ECO:0000313" key="2">
    <source>
        <dbReference type="Proteomes" id="UP000193928"/>
    </source>
</evidence>
<dbReference type="Proteomes" id="UP000193928">
    <property type="component" value="Unassembled WGS sequence"/>
</dbReference>
<organism evidence="1 2">
    <name type="scientific">Mycobacterium gordonae</name>
    <dbReference type="NCBI Taxonomy" id="1778"/>
    <lineage>
        <taxon>Bacteria</taxon>
        <taxon>Bacillati</taxon>
        <taxon>Actinomycetota</taxon>
        <taxon>Actinomycetes</taxon>
        <taxon>Mycobacteriales</taxon>
        <taxon>Mycobacteriaceae</taxon>
        <taxon>Mycobacterium</taxon>
    </lineage>
</organism>
<reference evidence="1 2" key="1">
    <citation type="submission" date="2016-01" db="EMBL/GenBank/DDBJ databases">
        <title>The new phylogeny of the genus Mycobacterium.</title>
        <authorList>
            <person name="Tarcisio F."/>
            <person name="Conor M."/>
            <person name="Antonella G."/>
            <person name="Elisabetta G."/>
            <person name="Giulia F.S."/>
            <person name="Sara T."/>
            <person name="Anna F."/>
            <person name="Clotilde B."/>
            <person name="Roberto B."/>
            <person name="Veronica D.S."/>
            <person name="Fabio R."/>
            <person name="Monica P."/>
            <person name="Olivier J."/>
            <person name="Enrico T."/>
            <person name="Nicola S."/>
        </authorList>
    </citation>
    <scope>NUCLEOTIDE SEQUENCE [LARGE SCALE GENOMIC DNA]</scope>
    <source>
        <strain evidence="1 2">DSM 44160</strain>
    </source>
</reference>
<proteinExistence type="predicted"/>
<dbReference type="EMBL" id="LQOY01000109">
    <property type="protein sequence ID" value="ORV82747.1"/>
    <property type="molecule type" value="Genomic_DNA"/>
</dbReference>
<sequence>MGVDEVEAHTLAAEWESAHWHRGVLLNGDYAPMEEAEQWVEELLSKALAAMADAGVVVSRGPLRVVDDKLVVELDGVELMARDPIHDHPSLAVEVILGRLDTIAAQRESVARWHFWYTGDPVGAGFFVTPEELITTVGIDVRELGAAQTWYRPHPG</sequence>
<keyword evidence="2" id="KW-1185">Reference proteome</keyword>
<comment type="caution">
    <text evidence="1">The sequence shown here is derived from an EMBL/GenBank/DDBJ whole genome shotgun (WGS) entry which is preliminary data.</text>
</comment>
<dbReference type="AlphaFoldDB" id="A0A1X1W7Z5"/>
<protein>
    <submittedName>
        <fullName evidence="1">Uncharacterized protein</fullName>
    </submittedName>
</protein>
<name>A0A1X1W7Z5_MYCGO</name>
<accession>A0A1X1W7Z5</accession>
<gene>
    <name evidence="1" type="ORF">AWC08_28595</name>
</gene>
<evidence type="ECO:0000313" key="1">
    <source>
        <dbReference type="EMBL" id="ORV82747.1"/>
    </source>
</evidence>